<evidence type="ECO:0000256" key="4">
    <source>
        <dbReference type="PIRSR" id="PIRSR000103-1"/>
    </source>
</evidence>
<dbReference type="InterPro" id="IPR006115">
    <property type="entry name" value="6PGDH_NADP-bd"/>
</dbReference>
<evidence type="ECO:0000313" key="7">
    <source>
        <dbReference type="EMBL" id="PXW90640.1"/>
    </source>
</evidence>
<evidence type="ECO:0000256" key="3">
    <source>
        <dbReference type="ARBA" id="ARBA00023027"/>
    </source>
</evidence>
<dbReference type="SUPFAM" id="SSF48179">
    <property type="entry name" value="6-phosphogluconate dehydrogenase C-terminal domain-like"/>
    <property type="match status" value="1"/>
</dbReference>
<comment type="caution">
    <text evidence="7">The sequence shown here is derived from an EMBL/GenBank/DDBJ whole genome shotgun (WGS) entry which is preliminary data.</text>
</comment>
<accession>A0A2V3W9B0</accession>
<dbReference type="EMBL" id="QJJQ01000001">
    <property type="protein sequence ID" value="PXW90640.1"/>
    <property type="molecule type" value="Genomic_DNA"/>
</dbReference>
<dbReference type="InterPro" id="IPR013328">
    <property type="entry name" value="6PGD_dom2"/>
</dbReference>
<dbReference type="Pfam" id="PF14833">
    <property type="entry name" value="NAD_binding_11"/>
    <property type="match status" value="1"/>
</dbReference>
<dbReference type="PIRSF" id="PIRSF000103">
    <property type="entry name" value="HIBADH"/>
    <property type="match status" value="1"/>
</dbReference>
<sequence>MKTLLSQPPSKSLQHREEEQDVKNIGVVGCGLMGFGIAKNLLKHSYNVAVFDINKEAVKKLENEGAQSAESVRTLAKEVDVLILSLPSPPLIEKLMTDSKDGAFDVMKKGTVILDMSTNDVELTRKLYDKAKQQEIDYYDCPLSGGPAGANDGTLTIMVGGKEEKFSTILPVLQAVGEKIDYVGASGAGQIVKLCNNMIVGGIISLVSEALLTGEKAGVPKEKMAAIFQKGSAQTKVMDVFGPNIIADTFDEVKFSLANMMKDMNLYQYLAENVEVPALASQSAHQLYQLASYQDKGQKDSTAVYEIIKQLQKGETKN</sequence>
<dbReference type="InterPro" id="IPR008927">
    <property type="entry name" value="6-PGluconate_DH-like_C_sf"/>
</dbReference>
<protein>
    <submittedName>
        <fullName evidence="7">3-hydroxyisobutyrate dehydrogenase</fullName>
    </submittedName>
</protein>
<dbReference type="Gene3D" id="3.40.50.720">
    <property type="entry name" value="NAD(P)-binding Rossmann-like Domain"/>
    <property type="match status" value="1"/>
</dbReference>
<dbReference type="GO" id="GO:0016491">
    <property type="term" value="F:oxidoreductase activity"/>
    <property type="evidence" value="ECO:0007669"/>
    <property type="project" value="UniProtKB-KW"/>
</dbReference>
<dbReference type="RefSeq" id="WP_280523431.1">
    <property type="nucleotide sequence ID" value="NZ_JBHUHB010000001.1"/>
</dbReference>
<dbReference type="InterPro" id="IPR036291">
    <property type="entry name" value="NAD(P)-bd_dom_sf"/>
</dbReference>
<evidence type="ECO:0000259" key="6">
    <source>
        <dbReference type="Pfam" id="PF14833"/>
    </source>
</evidence>
<dbReference type="GO" id="GO:0051287">
    <property type="term" value="F:NAD binding"/>
    <property type="evidence" value="ECO:0007669"/>
    <property type="project" value="InterPro"/>
</dbReference>
<evidence type="ECO:0000259" key="5">
    <source>
        <dbReference type="Pfam" id="PF03446"/>
    </source>
</evidence>
<evidence type="ECO:0000313" key="8">
    <source>
        <dbReference type="Proteomes" id="UP000247978"/>
    </source>
</evidence>
<dbReference type="GO" id="GO:0050661">
    <property type="term" value="F:NADP binding"/>
    <property type="evidence" value="ECO:0007669"/>
    <property type="project" value="InterPro"/>
</dbReference>
<dbReference type="AlphaFoldDB" id="A0A2V3W9B0"/>
<evidence type="ECO:0000256" key="2">
    <source>
        <dbReference type="ARBA" id="ARBA00023002"/>
    </source>
</evidence>
<keyword evidence="8" id="KW-1185">Reference proteome</keyword>
<dbReference type="Gene3D" id="1.10.1040.10">
    <property type="entry name" value="N-(1-d-carboxylethyl)-l-norvaline Dehydrogenase, domain 2"/>
    <property type="match status" value="1"/>
</dbReference>
<feature type="active site" evidence="4">
    <location>
        <position position="193"/>
    </location>
</feature>
<name>A0A2V3W9B0_9BACI</name>
<dbReference type="Proteomes" id="UP000247978">
    <property type="component" value="Unassembled WGS sequence"/>
</dbReference>
<organism evidence="7 8">
    <name type="scientific">Pseudogracilibacillus auburnensis</name>
    <dbReference type="NCBI Taxonomy" id="1494959"/>
    <lineage>
        <taxon>Bacteria</taxon>
        <taxon>Bacillati</taxon>
        <taxon>Bacillota</taxon>
        <taxon>Bacilli</taxon>
        <taxon>Bacillales</taxon>
        <taxon>Bacillaceae</taxon>
        <taxon>Pseudogracilibacillus</taxon>
    </lineage>
</organism>
<dbReference type="InterPro" id="IPR015815">
    <property type="entry name" value="HIBADH-related"/>
</dbReference>
<feature type="domain" description="6-phosphogluconate dehydrogenase NADP-binding" evidence="5">
    <location>
        <begin position="24"/>
        <end position="184"/>
    </location>
</feature>
<evidence type="ECO:0000256" key="1">
    <source>
        <dbReference type="ARBA" id="ARBA00009080"/>
    </source>
</evidence>
<dbReference type="InterPro" id="IPR029154">
    <property type="entry name" value="HIBADH-like_NADP-bd"/>
</dbReference>
<proteinExistence type="inferred from homology"/>
<dbReference type="Pfam" id="PF03446">
    <property type="entry name" value="NAD_binding_2"/>
    <property type="match status" value="1"/>
</dbReference>
<dbReference type="SUPFAM" id="SSF51735">
    <property type="entry name" value="NAD(P)-binding Rossmann-fold domains"/>
    <property type="match status" value="1"/>
</dbReference>
<feature type="domain" description="3-hydroxyisobutyrate dehydrogenase-like NAD-binding" evidence="6">
    <location>
        <begin position="187"/>
        <end position="307"/>
    </location>
</feature>
<gene>
    <name evidence="7" type="ORF">DFR56_101554</name>
</gene>
<reference evidence="7 8" key="1">
    <citation type="submission" date="2018-05" db="EMBL/GenBank/DDBJ databases">
        <title>Genomic Encyclopedia of Type Strains, Phase IV (KMG-IV): sequencing the most valuable type-strain genomes for metagenomic binning, comparative biology and taxonomic classification.</title>
        <authorList>
            <person name="Goeker M."/>
        </authorList>
    </citation>
    <scope>NUCLEOTIDE SEQUENCE [LARGE SCALE GENOMIC DNA]</scope>
    <source>
        <strain evidence="7 8">DSM 28556</strain>
    </source>
</reference>
<keyword evidence="3" id="KW-0520">NAD</keyword>
<keyword evidence="2" id="KW-0560">Oxidoreductase</keyword>
<dbReference type="PANTHER" id="PTHR43060">
    <property type="entry name" value="3-HYDROXYISOBUTYRATE DEHYDROGENASE-LIKE 1, MITOCHONDRIAL-RELATED"/>
    <property type="match status" value="1"/>
</dbReference>
<comment type="similarity">
    <text evidence="1">Belongs to the HIBADH-related family.</text>
</comment>
<dbReference type="PANTHER" id="PTHR43060:SF15">
    <property type="entry name" value="3-HYDROXYISOBUTYRATE DEHYDROGENASE-LIKE 1, MITOCHONDRIAL-RELATED"/>
    <property type="match status" value="1"/>
</dbReference>